<organism evidence="2 3">
    <name type="scientific">Turnera subulata</name>
    <dbReference type="NCBI Taxonomy" id="218843"/>
    <lineage>
        <taxon>Eukaryota</taxon>
        <taxon>Viridiplantae</taxon>
        <taxon>Streptophyta</taxon>
        <taxon>Embryophyta</taxon>
        <taxon>Tracheophyta</taxon>
        <taxon>Spermatophyta</taxon>
        <taxon>Magnoliopsida</taxon>
        <taxon>eudicotyledons</taxon>
        <taxon>Gunneridae</taxon>
        <taxon>Pentapetalae</taxon>
        <taxon>rosids</taxon>
        <taxon>fabids</taxon>
        <taxon>Malpighiales</taxon>
        <taxon>Passifloraceae</taxon>
        <taxon>Turnera</taxon>
    </lineage>
</organism>
<name>A0A9Q0F927_9ROSI</name>
<dbReference type="OrthoDB" id="192247at2759"/>
<keyword evidence="3" id="KW-1185">Reference proteome</keyword>
<dbReference type="EMBL" id="JAKUCV010006484">
    <property type="protein sequence ID" value="KAJ4827110.1"/>
    <property type="molecule type" value="Genomic_DNA"/>
</dbReference>
<dbReference type="Proteomes" id="UP001141552">
    <property type="component" value="Unassembled WGS sequence"/>
</dbReference>
<proteinExistence type="predicted"/>
<accession>A0A9Q0F927</accession>
<dbReference type="SUPFAM" id="SSF49599">
    <property type="entry name" value="TRAF domain-like"/>
    <property type="match status" value="1"/>
</dbReference>
<reference evidence="2" key="1">
    <citation type="submission" date="2022-02" db="EMBL/GenBank/DDBJ databases">
        <authorList>
            <person name="Henning P.M."/>
            <person name="McCubbin A.G."/>
            <person name="Shore J.S."/>
        </authorList>
    </citation>
    <scope>NUCLEOTIDE SEQUENCE</scope>
    <source>
        <strain evidence="2">F60SS</strain>
        <tissue evidence="2">Leaves</tissue>
    </source>
</reference>
<gene>
    <name evidence="2" type="ORF">Tsubulata_002450</name>
</gene>
<comment type="caution">
    <text evidence="2">The sequence shown here is derived from an EMBL/GenBank/DDBJ whole genome shotgun (WGS) entry which is preliminary data.</text>
</comment>
<dbReference type="AlphaFoldDB" id="A0A9Q0F927"/>
<evidence type="ECO:0000313" key="3">
    <source>
        <dbReference type="Proteomes" id="UP001141552"/>
    </source>
</evidence>
<feature type="domain" description="MATH" evidence="1">
    <location>
        <begin position="5"/>
        <end position="44"/>
    </location>
</feature>
<reference evidence="2" key="2">
    <citation type="journal article" date="2023" name="Plants (Basel)">
        <title>Annotation of the Turnera subulata (Passifloraceae) Draft Genome Reveals the S-Locus Evolved after the Divergence of Turneroideae from Passifloroideae in a Stepwise Manner.</title>
        <authorList>
            <person name="Henning P.M."/>
            <person name="Roalson E.H."/>
            <person name="Mir W."/>
            <person name="McCubbin A.G."/>
            <person name="Shore J.S."/>
        </authorList>
    </citation>
    <scope>NUCLEOTIDE SEQUENCE</scope>
    <source>
        <strain evidence="2">F60SS</strain>
    </source>
</reference>
<dbReference type="PROSITE" id="PS50144">
    <property type="entry name" value="MATH"/>
    <property type="match status" value="1"/>
</dbReference>
<evidence type="ECO:0000259" key="1">
    <source>
        <dbReference type="PROSITE" id="PS50144"/>
    </source>
</evidence>
<feature type="non-terminal residue" evidence="2">
    <location>
        <position position="1"/>
    </location>
</feature>
<protein>
    <recommendedName>
        <fullName evidence="1">MATH domain-containing protein</fullName>
    </recommendedName>
</protein>
<sequence>RKAPPTDYLLKLESFSTLLESGVEKYETKYFKSGGHTWSVFITI</sequence>
<evidence type="ECO:0000313" key="2">
    <source>
        <dbReference type="EMBL" id="KAJ4827110.1"/>
    </source>
</evidence>
<dbReference type="InterPro" id="IPR002083">
    <property type="entry name" value="MATH/TRAF_dom"/>
</dbReference>